<dbReference type="NCBIfam" id="NF002096">
    <property type="entry name" value="PRK00939.1"/>
    <property type="match status" value="1"/>
</dbReference>
<dbReference type="Proteomes" id="UP000774699">
    <property type="component" value="Unassembled WGS sequence"/>
</dbReference>
<organism evidence="6 7">
    <name type="scientific">Candidatus Iainarchaeum sp</name>
    <dbReference type="NCBI Taxonomy" id="3101447"/>
    <lineage>
        <taxon>Archaea</taxon>
        <taxon>Candidatus Iainarchaeota</taxon>
        <taxon>Candidatus Iainarchaeia</taxon>
        <taxon>Candidatus Iainarchaeales</taxon>
        <taxon>Candidatus Iainarchaeaceae</taxon>
        <taxon>Candidatus Iainarchaeum</taxon>
    </lineage>
</organism>
<evidence type="ECO:0000313" key="7">
    <source>
        <dbReference type="Proteomes" id="UP000774699"/>
    </source>
</evidence>
<dbReference type="AlphaFoldDB" id="A0A8T4C5N0"/>
<dbReference type="Gene3D" id="3.30.780.10">
    <property type="entry name" value="SUI1-like domain"/>
    <property type="match status" value="1"/>
</dbReference>
<name>A0A8T4C5N0_9ARCH</name>
<comment type="similarity">
    <text evidence="1 4">Belongs to the SUI1 family.</text>
</comment>
<dbReference type="InterPro" id="IPR001950">
    <property type="entry name" value="SUI1"/>
</dbReference>
<protein>
    <recommendedName>
        <fullName evidence="4">Protein translation factor SUI1 homolog</fullName>
    </recommendedName>
</protein>
<accession>A0A8T4C5N0</accession>
<dbReference type="GO" id="GO:0003729">
    <property type="term" value="F:mRNA binding"/>
    <property type="evidence" value="ECO:0007669"/>
    <property type="project" value="TreeGrafter"/>
</dbReference>
<dbReference type="PANTHER" id="PTHR12789:SF0">
    <property type="entry name" value="DENSITY-REGULATED PROTEIN"/>
    <property type="match status" value="1"/>
</dbReference>
<gene>
    <name evidence="6" type="primary">yciH</name>
    <name evidence="6" type="ORF">FJY86_00630</name>
</gene>
<dbReference type="GO" id="GO:0002188">
    <property type="term" value="P:translation reinitiation"/>
    <property type="evidence" value="ECO:0007669"/>
    <property type="project" value="UniProtKB-UniRule"/>
</dbReference>
<evidence type="ECO:0000256" key="2">
    <source>
        <dbReference type="ARBA" id="ARBA00022845"/>
    </source>
</evidence>
<dbReference type="GO" id="GO:0003743">
    <property type="term" value="F:translation initiation factor activity"/>
    <property type="evidence" value="ECO:0007669"/>
    <property type="project" value="UniProtKB-UniRule"/>
</dbReference>
<dbReference type="Pfam" id="PF01253">
    <property type="entry name" value="SUI1"/>
    <property type="match status" value="1"/>
</dbReference>
<sequence length="99" mass="11089">METVCATCGLPKNICVCGQIAKETQKITIRTEQRRFKKYITIVEGLEESIAKEVAKTLKSKLACGGTIENGRIELQGNHKKEVKKILIQEGFKENSIHD</sequence>
<reference evidence="6" key="1">
    <citation type="submission" date="2019-03" db="EMBL/GenBank/DDBJ databases">
        <title>Lake Tanganyika Metagenome-Assembled Genomes (MAGs).</title>
        <authorList>
            <person name="Tran P."/>
        </authorList>
    </citation>
    <scope>NUCLEOTIDE SEQUENCE</scope>
    <source>
        <strain evidence="6">M_DeepCast_50m_m2_156</strain>
    </source>
</reference>
<dbReference type="GO" id="GO:0006417">
    <property type="term" value="P:regulation of translation"/>
    <property type="evidence" value="ECO:0007669"/>
    <property type="project" value="UniProtKB-KW"/>
</dbReference>
<dbReference type="PANTHER" id="PTHR12789">
    <property type="entry name" value="DENSITY-REGULATED PROTEIN HOMOLOG"/>
    <property type="match status" value="1"/>
</dbReference>
<dbReference type="EMBL" id="VGJJ01000002">
    <property type="protein sequence ID" value="MBM3281832.1"/>
    <property type="molecule type" value="Genomic_DNA"/>
</dbReference>
<keyword evidence="2 4" id="KW-0810">Translation regulation</keyword>
<dbReference type="CDD" id="cd11567">
    <property type="entry name" value="YciH_like"/>
    <property type="match status" value="1"/>
</dbReference>
<keyword evidence="3 4" id="KW-0648">Protein biosynthesis</keyword>
<feature type="domain" description="SUI1" evidence="5">
    <location>
        <begin position="27"/>
        <end position="91"/>
    </location>
</feature>
<evidence type="ECO:0000256" key="3">
    <source>
        <dbReference type="ARBA" id="ARBA00022917"/>
    </source>
</evidence>
<dbReference type="InterPro" id="IPR050318">
    <property type="entry name" value="DENR/SUI1_TIF"/>
</dbReference>
<evidence type="ECO:0000259" key="5">
    <source>
        <dbReference type="PROSITE" id="PS50296"/>
    </source>
</evidence>
<evidence type="ECO:0000256" key="1">
    <source>
        <dbReference type="ARBA" id="ARBA00005422"/>
    </source>
</evidence>
<comment type="caution">
    <text evidence="6">The sequence shown here is derived from an EMBL/GenBank/DDBJ whole genome shotgun (WGS) entry which is preliminary data.</text>
</comment>
<evidence type="ECO:0000313" key="6">
    <source>
        <dbReference type="EMBL" id="MBM3281832.1"/>
    </source>
</evidence>
<dbReference type="GO" id="GO:0001731">
    <property type="term" value="P:formation of translation preinitiation complex"/>
    <property type="evidence" value="ECO:0007669"/>
    <property type="project" value="UniProtKB-UniRule"/>
</dbReference>
<evidence type="ECO:0000256" key="4">
    <source>
        <dbReference type="PIRNR" id="PIRNR037511"/>
    </source>
</evidence>
<dbReference type="PIRSF" id="PIRSF037511">
    <property type="entry name" value="Transl_init_SUI1_pro"/>
    <property type="match status" value="1"/>
</dbReference>
<dbReference type="PROSITE" id="PS50296">
    <property type="entry name" value="SUI1"/>
    <property type="match status" value="1"/>
</dbReference>
<dbReference type="InterPro" id="IPR036877">
    <property type="entry name" value="SUI1_dom_sf"/>
</dbReference>
<dbReference type="InterPro" id="IPR005872">
    <property type="entry name" value="SUI1_arc_bac"/>
</dbReference>
<proteinExistence type="inferred from homology"/>
<dbReference type="SUPFAM" id="SSF55159">
    <property type="entry name" value="eIF1-like"/>
    <property type="match status" value="1"/>
</dbReference>